<dbReference type="AlphaFoldDB" id="A0A9P8L5Z2"/>
<evidence type="ECO:0000259" key="1">
    <source>
        <dbReference type="Pfam" id="PF24864"/>
    </source>
</evidence>
<comment type="caution">
    <text evidence="2">The sequence shown here is derived from an EMBL/GenBank/DDBJ whole genome shotgun (WGS) entry which is preliminary data.</text>
</comment>
<dbReference type="InterPro" id="IPR056632">
    <property type="entry name" value="DUF7730"/>
</dbReference>
<feature type="domain" description="DUF7730" evidence="1">
    <location>
        <begin position="26"/>
        <end position="116"/>
    </location>
</feature>
<gene>
    <name evidence="2" type="ORF">FGG08_000556</name>
</gene>
<proteinExistence type="predicted"/>
<dbReference type="Proteomes" id="UP000698800">
    <property type="component" value="Unassembled WGS sequence"/>
</dbReference>
<keyword evidence="3" id="KW-1185">Reference proteome</keyword>
<reference evidence="2" key="1">
    <citation type="submission" date="2021-03" db="EMBL/GenBank/DDBJ databases">
        <title>Comparative genomics and phylogenomic investigation of the class Geoglossomycetes provide insights into ecological specialization and systematics.</title>
        <authorList>
            <person name="Melie T."/>
            <person name="Pirro S."/>
            <person name="Miller A.N."/>
            <person name="Quandt A."/>
        </authorList>
    </citation>
    <scope>NUCLEOTIDE SEQUENCE</scope>
    <source>
        <strain evidence="2">GBOQ0MN5Z8</strain>
    </source>
</reference>
<evidence type="ECO:0000313" key="2">
    <source>
        <dbReference type="EMBL" id="KAH0545415.1"/>
    </source>
</evidence>
<dbReference type="EMBL" id="JAGHQL010000006">
    <property type="protein sequence ID" value="KAH0545415.1"/>
    <property type="molecule type" value="Genomic_DNA"/>
</dbReference>
<dbReference type="PANTHER" id="PTHR42085:SF1">
    <property type="entry name" value="F-BOX DOMAIN-CONTAINING PROTEIN"/>
    <property type="match status" value="1"/>
</dbReference>
<evidence type="ECO:0000313" key="3">
    <source>
        <dbReference type="Proteomes" id="UP000698800"/>
    </source>
</evidence>
<dbReference type="InterPro" id="IPR038883">
    <property type="entry name" value="AN11006-like"/>
</dbReference>
<organism evidence="2 3">
    <name type="scientific">Glutinoglossum americanum</name>
    <dbReference type="NCBI Taxonomy" id="1670608"/>
    <lineage>
        <taxon>Eukaryota</taxon>
        <taxon>Fungi</taxon>
        <taxon>Dikarya</taxon>
        <taxon>Ascomycota</taxon>
        <taxon>Pezizomycotina</taxon>
        <taxon>Geoglossomycetes</taxon>
        <taxon>Geoglossales</taxon>
        <taxon>Geoglossaceae</taxon>
        <taxon>Glutinoglossum</taxon>
    </lineage>
</organism>
<accession>A0A9P8L5Z2</accession>
<dbReference type="PANTHER" id="PTHR42085">
    <property type="entry name" value="F-BOX DOMAIN-CONTAINING PROTEIN"/>
    <property type="match status" value="1"/>
</dbReference>
<sequence length="307" mass="35108">MTAQPPRQTTASVFDKQRLSVTTAPSILFKLPREVRDEIYCHVLGLPTFTSPRGRTICHVIWSGKNIISRFSPGDRHPECDNETEVCTEILRTCRTVSEECLSLLYSRMAFSFLPMSQDFMWGELLWFLDMIGEKNRQCLGEISVEAPWVAPLVESPYTRKPTLEGISWLRINPDKHIEWDKALGWEASPMAEVASKRLAGLTPGLRKFELVATAELIDMLWEEEGSEAANKAQFEALEKVAEAFRGTAVEVTFNIEQLSCPKVDPVIQRIVKKFGWKTINQREYAPLLDENEEDKWVVSIPDNSWW</sequence>
<dbReference type="Pfam" id="PF24864">
    <property type="entry name" value="DUF7730"/>
    <property type="match status" value="1"/>
</dbReference>
<dbReference type="OrthoDB" id="2951834at2759"/>
<protein>
    <recommendedName>
        <fullName evidence="1">DUF7730 domain-containing protein</fullName>
    </recommendedName>
</protein>
<name>A0A9P8L5Z2_9PEZI</name>